<dbReference type="Proteomes" id="UP001626550">
    <property type="component" value="Unassembled WGS sequence"/>
</dbReference>
<dbReference type="AlphaFoldDB" id="A0ABD2QCZ2"/>
<organism evidence="3 4">
    <name type="scientific">Cichlidogyrus casuarinus</name>
    <dbReference type="NCBI Taxonomy" id="1844966"/>
    <lineage>
        <taxon>Eukaryota</taxon>
        <taxon>Metazoa</taxon>
        <taxon>Spiralia</taxon>
        <taxon>Lophotrochozoa</taxon>
        <taxon>Platyhelminthes</taxon>
        <taxon>Monogenea</taxon>
        <taxon>Monopisthocotylea</taxon>
        <taxon>Dactylogyridea</taxon>
        <taxon>Ancyrocephalidae</taxon>
        <taxon>Cichlidogyrus</taxon>
    </lineage>
</organism>
<dbReference type="EMBL" id="JBJKFK010000385">
    <property type="protein sequence ID" value="KAL3317415.1"/>
    <property type="molecule type" value="Genomic_DNA"/>
</dbReference>
<name>A0ABD2QCZ2_9PLAT</name>
<feature type="transmembrane region" description="Helical" evidence="2">
    <location>
        <begin position="144"/>
        <end position="173"/>
    </location>
</feature>
<comment type="caution">
    <text evidence="3">The sequence shown here is derived from an EMBL/GenBank/DDBJ whole genome shotgun (WGS) entry which is preliminary data.</text>
</comment>
<feature type="region of interest" description="Disordered" evidence="1">
    <location>
        <begin position="1"/>
        <end position="85"/>
    </location>
</feature>
<reference evidence="3 4" key="1">
    <citation type="submission" date="2024-11" db="EMBL/GenBank/DDBJ databases">
        <title>Adaptive evolution of stress response genes in parasites aligns with host niche diversity.</title>
        <authorList>
            <person name="Hahn C."/>
            <person name="Resl P."/>
        </authorList>
    </citation>
    <scope>NUCLEOTIDE SEQUENCE [LARGE SCALE GENOMIC DNA]</scope>
    <source>
        <strain evidence="3">EGGRZ-B1_66</strain>
        <tissue evidence="3">Body</tissue>
    </source>
</reference>
<protein>
    <submittedName>
        <fullName evidence="3">Uncharacterized protein</fullName>
    </submittedName>
</protein>
<accession>A0ABD2QCZ2</accession>
<feature type="transmembrane region" description="Helical" evidence="2">
    <location>
        <begin position="185"/>
        <end position="206"/>
    </location>
</feature>
<evidence type="ECO:0000256" key="1">
    <source>
        <dbReference type="SAM" id="MobiDB-lite"/>
    </source>
</evidence>
<keyword evidence="2" id="KW-1133">Transmembrane helix</keyword>
<evidence type="ECO:0000256" key="2">
    <source>
        <dbReference type="SAM" id="Phobius"/>
    </source>
</evidence>
<evidence type="ECO:0000313" key="3">
    <source>
        <dbReference type="EMBL" id="KAL3317415.1"/>
    </source>
</evidence>
<keyword evidence="4" id="KW-1185">Reference proteome</keyword>
<gene>
    <name evidence="3" type="ORF">Ciccas_003921</name>
</gene>
<feature type="compositionally biased region" description="Polar residues" evidence="1">
    <location>
        <begin position="1"/>
        <end position="16"/>
    </location>
</feature>
<keyword evidence="2" id="KW-0812">Transmembrane</keyword>
<evidence type="ECO:0000313" key="4">
    <source>
        <dbReference type="Proteomes" id="UP001626550"/>
    </source>
</evidence>
<feature type="compositionally biased region" description="Polar residues" evidence="1">
    <location>
        <begin position="35"/>
        <end position="47"/>
    </location>
</feature>
<sequence length="275" mass="30252">MSSHLQRMQMPQNQGRNDGGGSLLSYPSQGFPGVQPQNEFGNPQSVVSGPYDPPNAKLGSSIIMPPGGGRTGSVASYQPSSMMGKSKSMRSMYSASNMRLSKSMGGSKASLATIKSGRSTIQAEFHDRKVHREMRDLRNGKARIPLIWSIVFFSLFVLTLFIGLLVLCLRYVYYNIVLSLDIGEMTGPLLCALSFVFLGLGMKFLVDSFKMSAQERTYIKFKPSSSSTVQATKITKKKTEAHENLASGKTTENAVTRMPVGIQNYQYQYTPTILE</sequence>
<keyword evidence="2" id="KW-0472">Membrane</keyword>
<proteinExistence type="predicted"/>